<dbReference type="EMBL" id="BMXV01000002">
    <property type="protein sequence ID" value="GGY65810.1"/>
    <property type="molecule type" value="Genomic_DNA"/>
</dbReference>
<dbReference type="InterPro" id="IPR006016">
    <property type="entry name" value="UspA"/>
</dbReference>
<evidence type="ECO:0000313" key="2">
    <source>
        <dbReference type="EMBL" id="GGY65810.1"/>
    </source>
</evidence>
<dbReference type="Gene3D" id="3.40.50.620">
    <property type="entry name" value="HUPs"/>
    <property type="match status" value="1"/>
</dbReference>
<dbReference type="CDD" id="cd00293">
    <property type="entry name" value="USP-like"/>
    <property type="match status" value="1"/>
</dbReference>
<dbReference type="RefSeq" id="WP_189573940.1">
    <property type="nucleotide sequence ID" value="NZ_BMXV01000002.1"/>
</dbReference>
<comment type="caution">
    <text evidence="2">The sequence shown here is derived from an EMBL/GenBank/DDBJ whole genome shotgun (WGS) entry which is preliminary data.</text>
</comment>
<proteinExistence type="predicted"/>
<dbReference type="Pfam" id="PF00582">
    <property type="entry name" value="Usp"/>
    <property type="match status" value="1"/>
</dbReference>
<name>A0ABQ3AVH5_9GAMM</name>
<dbReference type="Proteomes" id="UP000601597">
    <property type="component" value="Unassembled WGS sequence"/>
</dbReference>
<sequence length="139" mass="15603">MYKKVLVPVDIAHLDQITKALNTSIDIAKHYKATLHYVTVTNRTPSSVAHNTRELEDELRLFAEEQGKDHGIDTTYSLIETPDTAVELDKRLEQEVEKTGADLIVMASHKPGIGDKLHFIHSNAAKLVRDTDISVFVVR</sequence>
<keyword evidence="3" id="KW-1185">Reference proteome</keyword>
<feature type="domain" description="UspA" evidence="1">
    <location>
        <begin position="1"/>
        <end position="139"/>
    </location>
</feature>
<evidence type="ECO:0000313" key="3">
    <source>
        <dbReference type="Proteomes" id="UP000601597"/>
    </source>
</evidence>
<organism evidence="2 3">
    <name type="scientific">Marinobacter zhanjiangensis</name>
    <dbReference type="NCBI Taxonomy" id="578215"/>
    <lineage>
        <taxon>Bacteria</taxon>
        <taxon>Pseudomonadati</taxon>
        <taxon>Pseudomonadota</taxon>
        <taxon>Gammaproteobacteria</taxon>
        <taxon>Pseudomonadales</taxon>
        <taxon>Marinobacteraceae</taxon>
        <taxon>Marinobacter</taxon>
    </lineage>
</organism>
<reference evidence="3" key="1">
    <citation type="journal article" date="2019" name="Int. J. Syst. Evol. Microbiol.">
        <title>The Global Catalogue of Microorganisms (GCM) 10K type strain sequencing project: providing services to taxonomists for standard genome sequencing and annotation.</title>
        <authorList>
            <consortium name="The Broad Institute Genomics Platform"/>
            <consortium name="The Broad Institute Genome Sequencing Center for Infectious Disease"/>
            <person name="Wu L."/>
            <person name="Ma J."/>
        </authorList>
    </citation>
    <scope>NUCLEOTIDE SEQUENCE [LARGE SCALE GENOMIC DNA]</scope>
    <source>
        <strain evidence="3">KCTC 22280</strain>
    </source>
</reference>
<gene>
    <name evidence="2" type="ORF">GCM10007071_10730</name>
</gene>
<evidence type="ECO:0000259" key="1">
    <source>
        <dbReference type="Pfam" id="PF00582"/>
    </source>
</evidence>
<accession>A0ABQ3AVH5</accession>
<protein>
    <submittedName>
        <fullName evidence="2">Universal stress protein</fullName>
    </submittedName>
</protein>
<dbReference type="InterPro" id="IPR014729">
    <property type="entry name" value="Rossmann-like_a/b/a_fold"/>
</dbReference>
<dbReference type="SUPFAM" id="SSF52402">
    <property type="entry name" value="Adenine nucleotide alpha hydrolases-like"/>
    <property type="match status" value="1"/>
</dbReference>